<proteinExistence type="predicted"/>
<dbReference type="RefSeq" id="WP_155435721.1">
    <property type="nucleotide sequence ID" value="NZ_JBHLXK010000002.1"/>
</dbReference>
<reference evidence="2 3" key="1">
    <citation type="submission" date="2019-11" db="EMBL/GenBank/DDBJ databases">
        <title>Type strains purchased from KCTC, JCM and DSMZ.</title>
        <authorList>
            <person name="Lu H."/>
        </authorList>
    </citation>
    <scope>NUCLEOTIDE SEQUENCE [LARGE SCALE GENOMIC DNA]</scope>
    <source>
        <strain evidence="2 3">DSM 103461</strain>
    </source>
</reference>
<evidence type="ECO:0000313" key="3">
    <source>
        <dbReference type="Proteomes" id="UP000735592"/>
    </source>
</evidence>
<dbReference type="Proteomes" id="UP000735592">
    <property type="component" value="Unassembled WGS sequence"/>
</dbReference>
<keyword evidence="3" id="KW-1185">Reference proteome</keyword>
<name>A0ABW9SVK1_9BURK</name>
<feature type="region of interest" description="Disordered" evidence="1">
    <location>
        <begin position="25"/>
        <end position="51"/>
    </location>
</feature>
<feature type="compositionally biased region" description="Polar residues" evidence="1">
    <location>
        <begin position="25"/>
        <end position="35"/>
    </location>
</feature>
<protein>
    <submittedName>
        <fullName evidence="2">Uncharacterized protein</fullName>
    </submittedName>
</protein>
<evidence type="ECO:0000256" key="1">
    <source>
        <dbReference type="SAM" id="MobiDB-lite"/>
    </source>
</evidence>
<comment type="caution">
    <text evidence="2">The sequence shown here is derived from an EMBL/GenBank/DDBJ whole genome shotgun (WGS) entry which is preliminary data.</text>
</comment>
<sequence length="51" mass="5529">MDAKLLRACDALTAHLTVPQNDVETMTLRRSSQNKKGAPVGAYAEEKLASQ</sequence>
<evidence type="ECO:0000313" key="2">
    <source>
        <dbReference type="EMBL" id="MTW34364.1"/>
    </source>
</evidence>
<accession>A0ABW9SVK1</accession>
<gene>
    <name evidence="2" type="ORF">GM655_16265</name>
</gene>
<dbReference type="EMBL" id="WNKW01000004">
    <property type="protein sequence ID" value="MTW34364.1"/>
    <property type="molecule type" value="Genomic_DNA"/>
</dbReference>
<organism evidence="2 3">
    <name type="scientific">Pseudoduganella danionis</name>
    <dbReference type="NCBI Taxonomy" id="1890295"/>
    <lineage>
        <taxon>Bacteria</taxon>
        <taxon>Pseudomonadati</taxon>
        <taxon>Pseudomonadota</taxon>
        <taxon>Betaproteobacteria</taxon>
        <taxon>Burkholderiales</taxon>
        <taxon>Oxalobacteraceae</taxon>
        <taxon>Telluria group</taxon>
        <taxon>Pseudoduganella</taxon>
    </lineage>
</organism>